<accession>A0A0A9CEH4</accession>
<sequence length="99" mass="10991">MTSTSGLGKIRVKMKLGLQLSRQLNLMPSLGVVQSSTGNSKVMNLTNSCHTLSLALYLWRVVSPLGSKSLKRRSLKHDCIFAEGRELFGLKRFPLLAHH</sequence>
<organism evidence="1">
    <name type="scientific">Arundo donax</name>
    <name type="common">Giant reed</name>
    <name type="synonym">Donax arundinaceus</name>
    <dbReference type="NCBI Taxonomy" id="35708"/>
    <lineage>
        <taxon>Eukaryota</taxon>
        <taxon>Viridiplantae</taxon>
        <taxon>Streptophyta</taxon>
        <taxon>Embryophyta</taxon>
        <taxon>Tracheophyta</taxon>
        <taxon>Spermatophyta</taxon>
        <taxon>Magnoliopsida</taxon>
        <taxon>Liliopsida</taxon>
        <taxon>Poales</taxon>
        <taxon>Poaceae</taxon>
        <taxon>PACMAD clade</taxon>
        <taxon>Arundinoideae</taxon>
        <taxon>Arundineae</taxon>
        <taxon>Arundo</taxon>
    </lineage>
</organism>
<name>A0A0A9CEH4_ARUDO</name>
<dbReference type="EMBL" id="GBRH01223201">
    <property type="protein sequence ID" value="JAD74694.1"/>
    <property type="molecule type" value="Transcribed_RNA"/>
</dbReference>
<proteinExistence type="predicted"/>
<dbReference type="AlphaFoldDB" id="A0A0A9CEH4"/>
<reference evidence="1" key="1">
    <citation type="submission" date="2014-09" db="EMBL/GenBank/DDBJ databases">
        <authorList>
            <person name="Magalhaes I.L.F."/>
            <person name="Oliveira U."/>
            <person name="Santos F.R."/>
            <person name="Vidigal T.H.D.A."/>
            <person name="Brescovit A.D."/>
            <person name="Santos A.J."/>
        </authorList>
    </citation>
    <scope>NUCLEOTIDE SEQUENCE</scope>
    <source>
        <tissue evidence="1">Shoot tissue taken approximately 20 cm above the soil surface</tissue>
    </source>
</reference>
<protein>
    <submittedName>
        <fullName evidence="1">Uncharacterized protein</fullName>
    </submittedName>
</protein>
<evidence type="ECO:0000313" key="1">
    <source>
        <dbReference type="EMBL" id="JAD74694.1"/>
    </source>
</evidence>
<reference evidence="1" key="2">
    <citation type="journal article" date="2015" name="Data Brief">
        <title>Shoot transcriptome of the giant reed, Arundo donax.</title>
        <authorList>
            <person name="Barrero R.A."/>
            <person name="Guerrero F.D."/>
            <person name="Moolhuijzen P."/>
            <person name="Goolsby J.A."/>
            <person name="Tidwell J."/>
            <person name="Bellgard S.E."/>
            <person name="Bellgard M.I."/>
        </authorList>
    </citation>
    <scope>NUCLEOTIDE SEQUENCE</scope>
    <source>
        <tissue evidence="1">Shoot tissue taken approximately 20 cm above the soil surface</tissue>
    </source>
</reference>